<dbReference type="GO" id="GO:0005829">
    <property type="term" value="C:cytosol"/>
    <property type="evidence" value="ECO:0007669"/>
    <property type="project" value="UniProtKB-SubCell"/>
</dbReference>
<dbReference type="InterPro" id="IPR036584">
    <property type="entry name" value="FliS_sf"/>
</dbReference>
<keyword evidence="3 6" id="KW-0963">Cytoplasm</keyword>
<dbReference type="GO" id="GO:0044780">
    <property type="term" value="P:bacterial-type flagellum assembly"/>
    <property type="evidence" value="ECO:0007669"/>
    <property type="project" value="InterPro"/>
</dbReference>
<evidence type="ECO:0000256" key="6">
    <source>
        <dbReference type="PIRNR" id="PIRNR039090"/>
    </source>
</evidence>
<dbReference type="PANTHER" id="PTHR34773:SF1">
    <property type="entry name" value="FLAGELLAR SECRETION CHAPERONE FLIS"/>
    <property type="match status" value="1"/>
</dbReference>
<keyword evidence="8" id="KW-1185">Reference proteome</keyword>
<evidence type="ECO:0000313" key="7">
    <source>
        <dbReference type="EMBL" id="QEA40272.1"/>
    </source>
</evidence>
<keyword evidence="4 6" id="KW-1005">Bacterial flagellum biogenesis</keyword>
<evidence type="ECO:0000256" key="5">
    <source>
        <dbReference type="ARBA" id="ARBA00023186"/>
    </source>
</evidence>
<evidence type="ECO:0000256" key="1">
    <source>
        <dbReference type="ARBA" id="ARBA00004514"/>
    </source>
</evidence>
<gene>
    <name evidence="7" type="primary">fliS</name>
    <name evidence="7" type="ORF">FGL86_15070</name>
</gene>
<dbReference type="Gene3D" id="1.20.120.340">
    <property type="entry name" value="Flagellar protein FliS"/>
    <property type="match status" value="1"/>
</dbReference>
<comment type="similarity">
    <text evidence="2 6">Belongs to the FliS family.</text>
</comment>
<keyword evidence="7" id="KW-0966">Cell projection</keyword>
<dbReference type="RefSeq" id="WP_147185453.1">
    <property type="nucleotide sequence ID" value="NZ_CP042382.1"/>
</dbReference>
<keyword evidence="5" id="KW-0143">Chaperone</keyword>
<evidence type="ECO:0000256" key="3">
    <source>
        <dbReference type="ARBA" id="ARBA00022490"/>
    </source>
</evidence>
<dbReference type="OrthoDB" id="9792010at2"/>
<dbReference type="NCBIfam" id="TIGR00208">
    <property type="entry name" value="fliS"/>
    <property type="match status" value="1"/>
</dbReference>
<evidence type="ECO:0000256" key="4">
    <source>
        <dbReference type="ARBA" id="ARBA00022795"/>
    </source>
</evidence>
<evidence type="ECO:0000256" key="2">
    <source>
        <dbReference type="ARBA" id="ARBA00008787"/>
    </source>
</evidence>
<accession>A0A5B8ST32</accession>
<dbReference type="PIRSF" id="PIRSF039090">
    <property type="entry name" value="Flis"/>
    <property type="match status" value="1"/>
</dbReference>
<dbReference type="Proteomes" id="UP000321272">
    <property type="component" value="Chromosome"/>
</dbReference>
<proteinExistence type="inferred from homology"/>
<dbReference type="KEGG" id="paur:FGL86_15070"/>
<dbReference type="GO" id="GO:0071973">
    <property type="term" value="P:bacterial-type flagellum-dependent cell motility"/>
    <property type="evidence" value="ECO:0007669"/>
    <property type="project" value="TreeGrafter"/>
</dbReference>
<keyword evidence="7" id="KW-0969">Cilium</keyword>
<dbReference type="InterPro" id="IPR003713">
    <property type="entry name" value="FliS"/>
</dbReference>
<reference evidence="7 8" key="1">
    <citation type="submission" date="2019-06" db="EMBL/GenBank/DDBJ databases">
        <title>Genome analyses of bacteria isolated from kimchi.</title>
        <authorList>
            <person name="Lee S."/>
            <person name="Ahn S."/>
            <person name="Roh S."/>
        </authorList>
    </citation>
    <scope>NUCLEOTIDE SEQUENCE [LARGE SCALE GENOMIC DNA]</scope>
    <source>
        <strain evidence="7 8">CBA4606</strain>
    </source>
</reference>
<dbReference type="PANTHER" id="PTHR34773">
    <property type="entry name" value="FLAGELLAR SECRETION CHAPERONE FLIS"/>
    <property type="match status" value="1"/>
</dbReference>
<protein>
    <recommendedName>
        <fullName evidence="6">Flagellar secretion chaperone FliS</fullName>
    </recommendedName>
</protein>
<name>A0A5B8ST32_9GAMM</name>
<keyword evidence="7" id="KW-0282">Flagellum</keyword>
<dbReference type="AlphaFoldDB" id="A0A5B8ST32"/>
<dbReference type="EMBL" id="CP042382">
    <property type="protein sequence ID" value="QEA40272.1"/>
    <property type="molecule type" value="Genomic_DNA"/>
</dbReference>
<evidence type="ECO:0000313" key="8">
    <source>
        <dbReference type="Proteomes" id="UP000321272"/>
    </source>
</evidence>
<sequence>MNAMRGMNPYAQGASAYARVGVESGVLSASPHQLIVLLFDGAQAAIRTAAIHMQGGNIAAKGKAISKALDIVNNGLLAALDHERGGEVAANLANLYEYIARRLVTANLRNDAQALEEAERLLREIGDAWKEIGGNLPAANDSARPDP</sequence>
<organism evidence="7 8">
    <name type="scientific">Pistricoccus aurantiacus</name>
    <dbReference type="NCBI Taxonomy" id="1883414"/>
    <lineage>
        <taxon>Bacteria</taxon>
        <taxon>Pseudomonadati</taxon>
        <taxon>Pseudomonadota</taxon>
        <taxon>Gammaproteobacteria</taxon>
        <taxon>Oceanospirillales</taxon>
        <taxon>Halomonadaceae</taxon>
        <taxon>Pistricoccus</taxon>
    </lineage>
</organism>
<dbReference type="Pfam" id="PF02561">
    <property type="entry name" value="FliS"/>
    <property type="match status" value="1"/>
</dbReference>
<dbReference type="CDD" id="cd16098">
    <property type="entry name" value="FliS"/>
    <property type="match status" value="1"/>
</dbReference>
<dbReference type="SUPFAM" id="SSF101116">
    <property type="entry name" value="Flagellar export chaperone FliS"/>
    <property type="match status" value="1"/>
</dbReference>
<comment type="subcellular location">
    <subcellularLocation>
        <location evidence="1 6">Cytoplasm</location>
        <location evidence="1 6">Cytosol</location>
    </subcellularLocation>
</comment>